<dbReference type="InterPro" id="IPR013517">
    <property type="entry name" value="FG-GAP"/>
</dbReference>
<accession>A0A9P6QVW9</accession>
<dbReference type="InterPro" id="IPR028994">
    <property type="entry name" value="Integrin_alpha_N"/>
</dbReference>
<evidence type="ECO:0000313" key="3">
    <source>
        <dbReference type="Proteomes" id="UP000738325"/>
    </source>
</evidence>
<dbReference type="AlphaFoldDB" id="A0A9P6QVW9"/>
<organism evidence="2 3">
    <name type="scientific">Dissophora globulifera</name>
    <dbReference type="NCBI Taxonomy" id="979702"/>
    <lineage>
        <taxon>Eukaryota</taxon>
        <taxon>Fungi</taxon>
        <taxon>Fungi incertae sedis</taxon>
        <taxon>Mucoromycota</taxon>
        <taxon>Mortierellomycotina</taxon>
        <taxon>Mortierellomycetes</taxon>
        <taxon>Mortierellales</taxon>
        <taxon>Mortierellaceae</taxon>
        <taxon>Dissophora</taxon>
    </lineage>
</organism>
<evidence type="ECO:0008006" key="4">
    <source>
        <dbReference type="Google" id="ProtNLM"/>
    </source>
</evidence>
<dbReference type="SUPFAM" id="SSF69318">
    <property type="entry name" value="Integrin alpha N-terminal domain"/>
    <property type="match status" value="1"/>
</dbReference>
<keyword evidence="1" id="KW-0732">Signal</keyword>
<comment type="caution">
    <text evidence="2">The sequence shown here is derived from an EMBL/GenBank/DDBJ whole genome shotgun (WGS) entry which is preliminary data.</text>
</comment>
<dbReference type="OrthoDB" id="674604at2759"/>
<dbReference type="Gene3D" id="2.130.10.130">
    <property type="entry name" value="Integrin alpha, N-terminal"/>
    <property type="match status" value="1"/>
</dbReference>
<dbReference type="PANTHER" id="PTHR44103:SF1">
    <property type="entry name" value="PROPROTEIN CONVERTASE P"/>
    <property type="match status" value="1"/>
</dbReference>
<reference evidence="2" key="1">
    <citation type="journal article" date="2020" name="Fungal Divers.">
        <title>Resolving the Mortierellaceae phylogeny through synthesis of multi-gene phylogenetics and phylogenomics.</title>
        <authorList>
            <person name="Vandepol N."/>
            <person name="Liber J."/>
            <person name="Desiro A."/>
            <person name="Na H."/>
            <person name="Kennedy M."/>
            <person name="Barry K."/>
            <person name="Grigoriev I.V."/>
            <person name="Miller A.N."/>
            <person name="O'Donnell K."/>
            <person name="Stajich J.E."/>
            <person name="Bonito G."/>
        </authorList>
    </citation>
    <scope>NUCLEOTIDE SEQUENCE</scope>
    <source>
        <strain evidence="2">REB-010B</strain>
    </source>
</reference>
<evidence type="ECO:0000256" key="1">
    <source>
        <dbReference type="ARBA" id="ARBA00022729"/>
    </source>
</evidence>
<dbReference type="Proteomes" id="UP000738325">
    <property type="component" value="Unassembled WGS sequence"/>
</dbReference>
<feature type="non-terminal residue" evidence="2">
    <location>
        <position position="1"/>
    </location>
</feature>
<protein>
    <recommendedName>
        <fullName evidence="4">VCBS repeat-containing protein</fullName>
    </recommendedName>
</protein>
<sequence length="298" mass="33106">RRVDLDKKPAGDVSIQASFQRRILSVSTTFANENDGTWTLADWDGDRRPDLIFIKTSNTPNGHVEVHIASARSNFQRRILEVPTTFANENDGTWLMTDWDGDRKPDLAFIKTSNTPNGHVEVHIASGSSNFQTRVLEVATTFANENDGTWLMTDWDGDGKPDLVFIKTSNTPNGHVEVHIASGSSNFQTRILDVATTFVNENDGTWTMADWDGDGKPDLVFIKTANTPNNRVEVHIASGSSNFQTRILEVPTAFRNENDGTWLMTNWDGDRTPDLAFIKTSNTRNGHVQVNIAAGRST</sequence>
<gene>
    <name evidence="2" type="ORF">BGZ99_002570</name>
</gene>
<keyword evidence="3" id="KW-1185">Reference proteome</keyword>
<dbReference type="EMBL" id="JAAAIP010001787">
    <property type="protein sequence ID" value="KAG0303796.1"/>
    <property type="molecule type" value="Genomic_DNA"/>
</dbReference>
<dbReference type="PANTHER" id="PTHR44103">
    <property type="entry name" value="PROPROTEIN CONVERTASE P"/>
    <property type="match status" value="1"/>
</dbReference>
<evidence type="ECO:0000313" key="2">
    <source>
        <dbReference type="EMBL" id="KAG0303796.1"/>
    </source>
</evidence>
<proteinExistence type="predicted"/>
<name>A0A9P6QVW9_9FUNG</name>
<dbReference type="Pfam" id="PF13517">
    <property type="entry name" value="FG-GAP_3"/>
    <property type="match status" value="1"/>
</dbReference>